<evidence type="ECO:0000256" key="2">
    <source>
        <dbReference type="ARBA" id="ARBA00022692"/>
    </source>
</evidence>
<feature type="transmembrane region" description="Helical" evidence="5">
    <location>
        <begin position="94"/>
        <end position="111"/>
    </location>
</feature>
<keyword evidence="4 5" id="KW-0472">Membrane</keyword>
<feature type="transmembrane region" description="Helical" evidence="5">
    <location>
        <begin position="42"/>
        <end position="62"/>
    </location>
</feature>
<evidence type="ECO:0000256" key="4">
    <source>
        <dbReference type="ARBA" id="ARBA00023136"/>
    </source>
</evidence>
<comment type="similarity">
    <text evidence="5">Belongs to the 4-toluene sulfonate uptake permease (TSUP) (TC 2.A.102) family.</text>
</comment>
<organism evidence="6 7">
    <name type="scientific">Hyphomonas atlantica</name>
    <dbReference type="NCBI Taxonomy" id="1280948"/>
    <lineage>
        <taxon>Bacteria</taxon>
        <taxon>Pseudomonadati</taxon>
        <taxon>Pseudomonadota</taxon>
        <taxon>Alphaproteobacteria</taxon>
        <taxon>Hyphomonadales</taxon>
        <taxon>Hyphomonadaceae</taxon>
        <taxon>Hyphomonas</taxon>
    </lineage>
</organism>
<dbReference type="Proteomes" id="UP000263957">
    <property type="component" value="Unassembled WGS sequence"/>
</dbReference>
<dbReference type="EMBL" id="DOGS01000225">
    <property type="protein sequence ID" value="HBQ49435.1"/>
    <property type="molecule type" value="Genomic_DNA"/>
</dbReference>
<dbReference type="PANTHER" id="PTHR43483">
    <property type="entry name" value="MEMBRANE TRANSPORTER PROTEIN HI_0806-RELATED"/>
    <property type="match status" value="1"/>
</dbReference>
<feature type="transmembrane region" description="Helical" evidence="5">
    <location>
        <begin position="186"/>
        <end position="207"/>
    </location>
</feature>
<gene>
    <name evidence="6" type="ORF">DD728_11250</name>
</gene>
<proteinExistence type="inferred from homology"/>
<dbReference type="AlphaFoldDB" id="A0A356W8U9"/>
<dbReference type="InterPro" id="IPR002781">
    <property type="entry name" value="TM_pro_TauE-like"/>
</dbReference>
<evidence type="ECO:0000313" key="7">
    <source>
        <dbReference type="Proteomes" id="UP000263957"/>
    </source>
</evidence>
<keyword evidence="3 5" id="KW-1133">Transmembrane helix</keyword>
<dbReference type="GO" id="GO:0005886">
    <property type="term" value="C:plasma membrane"/>
    <property type="evidence" value="ECO:0007669"/>
    <property type="project" value="UniProtKB-SubCell"/>
</dbReference>
<keyword evidence="2 5" id="KW-0812">Transmembrane</keyword>
<comment type="subcellular location">
    <subcellularLocation>
        <location evidence="5">Cell membrane</location>
        <topology evidence="5">Multi-pass membrane protein</topology>
    </subcellularLocation>
    <subcellularLocation>
        <location evidence="1">Membrane</location>
        <topology evidence="1">Multi-pass membrane protein</topology>
    </subcellularLocation>
</comment>
<reference evidence="6 7" key="1">
    <citation type="journal article" date="2018" name="Nat. Biotechnol.">
        <title>A standardized bacterial taxonomy based on genome phylogeny substantially revises the tree of life.</title>
        <authorList>
            <person name="Parks D.H."/>
            <person name="Chuvochina M."/>
            <person name="Waite D.W."/>
            <person name="Rinke C."/>
            <person name="Skarshewski A."/>
            <person name="Chaumeil P.A."/>
            <person name="Hugenholtz P."/>
        </authorList>
    </citation>
    <scope>NUCLEOTIDE SEQUENCE [LARGE SCALE GENOMIC DNA]</scope>
    <source>
        <strain evidence="6">UBA10378</strain>
    </source>
</reference>
<evidence type="ECO:0000256" key="5">
    <source>
        <dbReference type="RuleBase" id="RU363041"/>
    </source>
</evidence>
<dbReference type="Pfam" id="PF01925">
    <property type="entry name" value="TauE"/>
    <property type="match status" value="1"/>
</dbReference>
<evidence type="ECO:0000313" key="6">
    <source>
        <dbReference type="EMBL" id="HBQ49435.1"/>
    </source>
</evidence>
<sequence length="241" mass="25308">MTGYIFLLLAGIAAGTLSGVVGTGGSIVLMPILVYQFGPQQAVPIMAIAAVLGNIGKAVAWWREVDWRAFWAYAVLGVPGAALGARTLLVLPPAVVEVVLGGFFLLMIPGRRWMQARDIRIRYWQMAVIGGLIGYLSGIVLSTGPLSIPAFLAIGLTKGALISTEAAASLALMISKVATFQQAGALPGPMILQGLIVGGSMMVGAYLGKRVMARISLTVFENVMDVMLFCSGLALLWTAVK</sequence>
<evidence type="ECO:0000256" key="3">
    <source>
        <dbReference type="ARBA" id="ARBA00022989"/>
    </source>
</evidence>
<evidence type="ECO:0000256" key="1">
    <source>
        <dbReference type="ARBA" id="ARBA00004141"/>
    </source>
</evidence>
<dbReference type="PANTHER" id="PTHR43483:SF3">
    <property type="entry name" value="MEMBRANE TRANSPORTER PROTEIN HI_0806-RELATED"/>
    <property type="match status" value="1"/>
</dbReference>
<protein>
    <recommendedName>
        <fullName evidence="5">Probable membrane transporter protein</fullName>
    </recommendedName>
</protein>
<accession>A0A356W8U9</accession>
<keyword evidence="5" id="KW-1003">Cell membrane</keyword>
<comment type="caution">
    <text evidence="6">The sequence shown here is derived from an EMBL/GenBank/DDBJ whole genome shotgun (WGS) entry which is preliminary data.</text>
</comment>
<name>A0A356W8U9_9PROT</name>
<feature type="transmembrane region" description="Helical" evidence="5">
    <location>
        <begin position="123"/>
        <end position="144"/>
    </location>
</feature>
<feature type="transmembrane region" description="Helical" evidence="5">
    <location>
        <begin position="219"/>
        <end position="240"/>
    </location>
</feature>
<feature type="transmembrane region" description="Helical" evidence="5">
    <location>
        <begin position="69"/>
        <end position="88"/>
    </location>
</feature>